<reference evidence="2 3" key="1">
    <citation type="submission" date="2024-05" db="EMBL/GenBank/DDBJ databases">
        <authorList>
            <person name="Wallberg A."/>
        </authorList>
    </citation>
    <scope>NUCLEOTIDE SEQUENCE [LARGE SCALE GENOMIC DNA]</scope>
</reference>
<organism evidence="2 3">
    <name type="scientific">Meganyctiphanes norvegica</name>
    <name type="common">Northern krill</name>
    <name type="synonym">Thysanopoda norvegica</name>
    <dbReference type="NCBI Taxonomy" id="48144"/>
    <lineage>
        <taxon>Eukaryota</taxon>
        <taxon>Metazoa</taxon>
        <taxon>Ecdysozoa</taxon>
        <taxon>Arthropoda</taxon>
        <taxon>Crustacea</taxon>
        <taxon>Multicrustacea</taxon>
        <taxon>Malacostraca</taxon>
        <taxon>Eumalacostraca</taxon>
        <taxon>Eucarida</taxon>
        <taxon>Euphausiacea</taxon>
        <taxon>Euphausiidae</taxon>
        <taxon>Meganyctiphanes</taxon>
    </lineage>
</organism>
<feature type="compositionally biased region" description="Polar residues" evidence="1">
    <location>
        <begin position="154"/>
        <end position="173"/>
    </location>
</feature>
<sequence length="235" mass="26387">MNRNSKFTQSMTYPPNYHNPINMGGAPDYIPPQPSNFPNQIGMGGASDYLPPNQIGMGGASDYLPPQPLQQSPQQPPHNSVRSNHSANQQRDHPESLGSPEQPAQFPETLPLYNLSKNVLKRIRSCWVELGKKDCGVCRTSIDNVSERGKESNENTPSSIETNRTSLTKTSSPEGCGKENVDMWSERLEDYNFLSGVPSNEKRYTSIFGREKSSSTQTRRHSIAEWRFWPKNNSE</sequence>
<accession>A0AAV2SV14</accession>
<dbReference type="Proteomes" id="UP001497623">
    <property type="component" value="Unassembled WGS sequence"/>
</dbReference>
<dbReference type="AlphaFoldDB" id="A0AAV2SV14"/>
<dbReference type="EMBL" id="CAXKWB010129311">
    <property type="protein sequence ID" value="CAL4241099.1"/>
    <property type="molecule type" value="Genomic_DNA"/>
</dbReference>
<keyword evidence="3" id="KW-1185">Reference proteome</keyword>
<evidence type="ECO:0000313" key="3">
    <source>
        <dbReference type="Proteomes" id="UP001497623"/>
    </source>
</evidence>
<evidence type="ECO:0000313" key="2">
    <source>
        <dbReference type="EMBL" id="CAL4241099.1"/>
    </source>
</evidence>
<proteinExistence type="predicted"/>
<feature type="region of interest" description="Disordered" evidence="1">
    <location>
        <begin position="1"/>
        <end position="105"/>
    </location>
</feature>
<evidence type="ECO:0000256" key="1">
    <source>
        <dbReference type="SAM" id="MobiDB-lite"/>
    </source>
</evidence>
<feature type="region of interest" description="Disordered" evidence="1">
    <location>
        <begin position="145"/>
        <end position="180"/>
    </location>
</feature>
<name>A0AAV2SV14_MEGNR</name>
<protein>
    <submittedName>
        <fullName evidence="2">Uncharacterized protein</fullName>
    </submittedName>
</protein>
<gene>
    <name evidence="2" type="ORF">MNOR_LOCUS40676</name>
</gene>
<comment type="caution">
    <text evidence="2">The sequence shown here is derived from an EMBL/GenBank/DDBJ whole genome shotgun (WGS) entry which is preliminary data.</text>
</comment>
<feature type="non-terminal residue" evidence="2">
    <location>
        <position position="235"/>
    </location>
</feature>
<feature type="compositionally biased region" description="Polar residues" evidence="1">
    <location>
        <begin position="1"/>
        <end position="13"/>
    </location>
</feature>
<feature type="compositionally biased region" description="Polar residues" evidence="1">
    <location>
        <begin position="78"/>
        <end position="89"/>
    </location>
</feature>